<feature type="compositionally biased region" description="Low complexity" evidence="6">
    <location>
        <begin position="79"/>
        <end position="113"/>
    </location>
</feature>
<dbReference type="GO" id="GO:0005886">
    <property type="term" value="C:plasma membrane"/>
    <property type="evidence" value="ECO:0007669"/>
    <property type="project" value="UniProtKB-SubCell"/>
</dbReference>
<comment type="subcellular location">
    <subcellularLocation>
        <location evidence="1">Cell membrane</location>
        <topology evidence="1">Multi-pass membrane protein</topology>
    </subcellularLocation>
</comment>
<keyword evidence="2" id="KW-1003">Cell membrane</keyword>
<evidence type="ECO:0000256" key="6">
    <source>
        <dbReference type="SAM" id="MobiDB-lite"/>
    </source>
</evidence>
<evidence type="ECO:0000256" key="4">
    <source>
        <dbReference type="ARBA" id="ARBA00022989"/>
    </source>
</evidence>
<feature type="transmembrane region" description="Helical" evidence="7">
    <location>
        <begin position="172"/>
        <end position="190"/>
    </location>
</feature>
<dbReference type="EMBL" id="WJIE01000012">
    <property type="protein sequence ID" value="MRG96630.1"/>
    <property type="molecule type" value="Genomic_DNA"/>
</dbReference>
<evidence type="ECO:0000313" key="9">
    <source>
        <dbReference type="Proteomes" id="UP000440224"/>
    </source>
</evidence>
<feature type="transmembrane region" description="Helical" evidence="7">
    <location>
        <begin position="142"/>
        <end position="160"/>
    </location>
</feature>
<dbReference type="Proteomes" id="UP000440224">
    <property type="component" value="Unassembled WGS sequence"/>
</dbReference>
<sequence>MASLGDRGAGSSPGRGAGSSSSARTSRSPCFRSSADPLPGGQTPTARSSGRWTVISSCTPRRCSSSGARSWCSRTGAISTRGATPPSRRPRSTGTSPRRVASSSTPPSTSPRVSSDEHVYREAIVSRWNGASPGARFFDEPLLAATLALVAAWYLLGLRVLLRRVGLGRRSLLLRAWFFLGGLVTTTAALCSPLDGLAEELFSAHMAQHLLLVSVAAPLFALSAPRAVLAWALPGPARGRLGRIRRSRPLRAILGVLGRPVTVFLLHSVAVWAWHVPSLYGAALRSGLLHALEHGTFLGTSIVFFGTLARAGAPGRIGHGAAILYAFVASLQCGALGALLASARVPFYPEHAEGAAAWGLGLLEDQQLAGVLMWVPGGAAYAIAALLLARAWLRAAASAPQWEVSCDR</sequence>
<feature type="transmembrane region" description="Helical" evidence="7">
    <location>
        <begin position="294"/>
        <end position="311"/>
    </location>
</feature>
<organism evidence="8 9">
    <name type="scientific">Polyangium spumosum</name>
    <dbReference type="NCBI Taxonomy" id="889282"/>
    <lineage>
        <taxon>Bacteria</taxon>
        <taxon>Pseudomonadati</taxon>
        <taxon>Myxococcota</taxon>
        <taxon>Polyangia</taxon>
        <taxon>Polyangiales</taxon>
        <taxon>Polyangiaceae</taxon>
        <taxon>Polyangium</taxon>
    </lineage>
</organism>
<feature type="compositionally biased region" description="Low complexity" evidence="6">
    <location>
        <begin position="18"/>
        <end position="28"/>
    </location>
</feature>
<feature type="transmembrane region" description="Helical" evidence="7">
    <location>
        <begin position="253"/>
        <end position="274"/>
    </location>
</feature>
<keyword evidence="3 7" id="KW-0812">Transmembrane</keyword>
<protein>
    <recommendedName>
        <fullName evidence="10">Cytochrome c oxidase assembly protein</fullName>
    </recommendedName>
</protein>
<proteinExistence type="predicted"/>
<feature type="transmembrane region" description="Helical" evidence="7">
    <location>
        <begin position="367"/>
        <end position="389"/>
    </location>
</feature>
<keyword evidence="5 7" id="KW-0472">Membrane</keyword>
<comment type="caution">
    <text evidence="8">The sequence shown here is derived from an EMBL/GenBank/DDBJ whole genome shotgun (WGS) entry which is preliminary data.</text>
</comment>
<reference evidence="8 9" key="1">
    <citation type="submission" date="2019-10" db="EMBL/GenBank/DDBJ databases">
        <title>A soil myxobacterium in the family Polyangiaceae.</title>
        <authorList>
            <person name="Li Y."/>
            <person name="Wang J."/>
        </authorList>
    </citation>
    <scope>NUCLEOTIDE SEQUENCE [LARGE SCALE GENOMIC DNA]</scope>
    <source>
        <strain evidence="8 9">DSM 14734</strain>
    </source>
</reference>
<keyword evidence="9" id="KW-1185">Reference proteome</keyword>
<evidence type="ECO:0008006" key="10">
    <source>
        <dbReference type="Google" id="ProtNLM"/>
    </source>
</evidence>
<evidence type="ECO:0000256" key="5">
    <source>
        <dbReference type="ARBA" id="ARBA00023136"/>
    </source>
</evidence>
<name>A0A6N7Q1F0_9BACT</name>
<evidence type="ECO:0000256" key="2">
    <source>
        <dbReference type="ARBA" id="ARBA00022475"/>
    </source>
</evidence>
<dbReference type="Pfam" id="PF09678">
    <property type="entry name" value="Caa3_CtaG"/>
    <property type="match status" value="1"/>
</dbReference>
<keyword evidence="4 7" id="KW-1133">Transmembrane helix</keyword>
<accession>A0A6N7Q1F0</accession>
<evidence type="ECO:0000256" key="7">
    <source>
        <dbReference type="SAM" id="Phobius"/>
    </source>
</evidence>
<feature type="compositionally biased region" description="Gly residues" evidence="6">
    <location>
        <begin position="7"/>
        <end position="17"/>
    </location>
</feature>
<evidence type="ECO:0000256" key="3">
    <source>
        <dbReference type="ARBA" id="ARBA00022692"/>
    </source>
</evidence>
<feature type="compositionally biased region" description="Polar residues" evidence="6">
    <location>
        <begin position="42"/>
        <end position="78"/>
    </location>
</feature>
<feature type="region of interest" description="Disordered" evidence="6">
    <location>
        <begin position="1"/>
        <end position="116"/>
    </location>
</feature>
<feature type="transmembrane region" description="Helical" evidence="7">
    <location>
        <begin position="210"/>
        <end position="233"/>
    </location>
</feature>
<feature type="transmembrane region" description="Helical" evidence="7">
    <location>
        <begin position="323"/>
        <end position="347"/>
    </location>
</feature>
<evidence type="ECO:0000313" key="8">
    <source>
        <dbReference type="EMBL" id="MRG96630.1"/>
    </source>
</evidence>
<dbReference type="AlphaFoldDB" id="A0A6N7Q1F0"/>
<evidence type="ECO:0000256" key="1">
    <source>
        <dbReference type="ARBA" id="ARBA00004651"/>
    </source>
</evidence>
<dbReference type="InterPro" id="IPR019108">
    <property type="entry name" value="Caa3_assmbl_CtaG-rel"/>
</dbReference>
<gene>
    <name evidence="8" type="ORF">GF068_32600</name>
</gene>